<dbReference type="GO" id="GO:1990883">
    <property type="term" value="F:18S rRNA cytidine N-acetyltransferase activity"/>
    <property type="evidence" value="ECO:0007669"/>
    <property type="project" value="TreeGrafter"/>
</dbReference>
<dbReference type="Gene3D" id="3.40.630.30">
    <property type="match status" value="1"/>
</dbReference>
<reference evidence="3" key="1">
    <citation type="submission" date="2016-11" db="UniProtKB">
        <authorList>
            <consortium name="WormBaseParasite"/>
        </authorList>
    </citation>
    <scope>IDENTIFICATION</scope>
</reference>
<evidence type="ECO:0000313" key="2">
    <source>
        <dbReference type="Proteomes" id="UP000095280"/>
    </source>
</evidence>
<accession>A0A1I8IZQ6</accession>
<dbReference type="GO" id="GO:0030686">
    <property type="term" value="C:90S preribosome"/>
    <property type="evidence" value="ECO:0007669"/>
    <property type="project" value="TreeGrafter"/>
</dbReference>
<dbReference type="GO" id="GO:1904812">
    <property type="term" value="P:rRNA acetylation involved in maturation of SSU-rRNA"/>
    <property type="evidence" value="ECO:0007669"/>
    <property type="project" value="TreeGrafter"/>
</dbReference>
<feature type="domain" description="N-acetyltransferase" evidence="1">
    <location>
        <begin position="35"/>
        <end position="172"/>
    </location>
</feature>
<organism evidence="2 3">
    <name type="scientific">Macrostomum lignano</name>
    <dbReference type="NCBI Taxonomy" id="282301"/>
    <lineage>
        <taxon>Eukaryota</taxon>
        <taxon>Metazoa</taxon>
        <taxon>Spiralia</taxon>
        <taxon>Lophotrochozoa</taxon>
        <taxon>Platyhelminthes</taxon>
        <taxon>Rhabditophora</taxon>
        <taxon>Macrostomorpha</taxon>
        <taxon>Macrostomida</taxon>
        <taxon>Macrostomidae</taxon>
        <taxon>Macrostomum</taxon>
    </lineage>
</organism>
<dbReference type="GO" id="GO:0000049">
    <property type="term" value="F:tRNA binding"/>
    <property type="evidence" value="ECO:0007669"/>
    <property type="project" value="TreeGrafter"/>
</dbReference>
<dbReference type="Pfam" id="PF13718">
    <property type="entry name" value="GNAT_acetyltr_2"/>
    <property type="match status" value="1"/>
</dbReference>
<dbReference type="AlphaFoldDB" id="A0A1I8IZQ6"/>
<dbReference type="InterPro" id="IPR000182">
    <property type="entry name" value="GNAT_dom"/>
</dbReference>
<proteinExistence type="predicted"/>
<evidence type="ECO:0000259" key="1">
    <source>
        <dbReference type="Pfam" id="PF13718"/>
    </source>
</evidence>
<dbReference type="InterPro" id="IPR032672">
    <property type="entry name" value="TmcA/NAT10/Kre33"/>
</dbReference>
<evidence type="ECO:0000313" key="3">
    <source>
        <dbReference type="WBParaSite" id="maker-uti_cns_0030519-snap-gene-0.4-mRNA-1"/>
    </source>
</evidence>
<name>A0A1I8IZQ6_9PLAT</name>
<dbReference type="Proteomes" id="UP000095280">
    <property type="component" value="Unplaced"/>
</dbReference>
<protein>
    <submittedName>
        <fullName evidence="3">N-acetyltransferase domain-containing protein</fullName>
    </submittedName>
</protein>
<dbReference type="PANTHER" id="PTHR10925">
    <property type="entry name" value="N-ACETYLTRANSFERASE 10"/>
    <property type="match status" value="1"/>
</dbReference>
<dbReference type="WBParaSite" id="maker-uti_cns_0030519-snap-gene-0.4-mRNA-1">
    <property type="protein sequence ID" value="maker-uti_cns_0030519-snap-gene-0.4-mRNA-1"/>
    <property type="gene ID" value="maker-uti_cns_0030519-snap-gene-0.4"/>
</dbReference>
<dbReference type="GO" id="GO:0005730">
    <property type="term" value="C:nucleolus"/>
    <property type="evidence" value="ECO:0007669"/>
    <property type="project" value="TreeGrafter"/>
</dbReference>
<sequence length="185" mass="20128">MLHSGCPSPSQCQLYYVNRDTLFAYHKFTENFLHRLMSLYVSSHYRNSPNDLQMLSDALRASHFCAIGPAGPNQLPEILSVLQVCLEGAINRDSVHRALAQGRRPAGDLVPWTVSQQFSDADFPSLSGARVVRVATHPGLSATNGYGSRALQLLADYYEGKFPFLAEESAAEKGGSGVSSQGGYC</sequence>
<keyword evidence="2" id="KW-1185">Reference proteome</keyword>
<dbReference type="PANTHER" id="PTHR10925:SF5">
    <property type="entry name" value="RNA CYTIDINE ACETYLTRANSFERASE"/>
    <property type="match status" value="1"/>
</dbReference>